<keyword evidence="1" id="KW-1133">Transmembrane helix</keyword>
<gene>
    <name evidence="2" type="ORF">L596_025369</name>
</gene>
<keyword evidence="1" id="KW-0472">Membrane</keyword>
<dbReference type="EMBL" id="AZBU02000009">
    <property type="protein sequence ID" value="TKR64892.1"/>
    <property type="molecule type" value="Genomic_DNA"/>
</dbReference>
<reference evidence="2 3" key="2">
    <citation type="journal article" date="2019" name="G3 (Bethesda)">
        <title>Hybrid Assembly of the Genome of the Entomopathogenic Nematode Steinernema carpocapsae Identifies the X-Chromosome.</title>
        <authorList>
            <person name="Serra L."/>
            <person name="Macchietto M."/>
            <person name="Macias-Munoz A."/>
            <person name="McGill C.J."/>
            <person name="Rodriguez I.M."/>
            <person name="Rodriguez B."/>
            <person name="Murad R."/>
            <person name="Mortazavi A."/>
        </authorList>
    </citation>
    <scope>NUCLEOTIDE SEQUENCE [LARGE SCALE GENOMIC DNA]</scope>
    <source>
        <strain evidence="2 3">ALL</strain>
    </source>
</reference>
<feature type="transmembrane region" description="Helical" evidence="1">
    <location>
        <begin position="88"/>
        <end position="108"/>
    </location>
</feature>
<evidence type="ECO:0000313" key="3">
    <source>
        <dbReference type="Proteomes" id="UP000298663"/>
    </source>
</evidence>
<protein>
    <submittedName>
        <fullName evidence="2">Uncharacterized protein</fullName>
    </submittedName>
</protein>
<dbReference type="Proteomes" id="UP000298663">
    <property type="component" value="Unassembled WGS sequence"/>
</dbReference>
<comment type="caution">
    <text evidence="2">The sequence shown here is derived from an EMBL/GenBank/DDBJ whole genome shotgun (WGS) entry which is preliminary data.</text>
</comment>
<keyword evidence="1" id="KW-0812">Transmembrane</keyword>
<keyword evidence="3" id="KW-1185">Reference proteome</keyword>
<reference evidence="2 3" key="1">
    <citation type="journal article" date="2015" name="Genome Biol.">
        <title>Comparative genomics of Steinernema reveals deeply conserved gene regulatory networks.</title>
        <authorList>
            <person name="Dillman A.R."/>
            <person name="Macchietto M."/>
            <person name="Porter C.F."/>
            <person name="Rogers A."/>
            <person name="Williams B."/>
            <person name="Antoshechkin I."/>
            <person name="Lee M.M."/>
            <person name="Goodwin Z."/>
            <person name="Lu X."/>
            <person name="Lewis E.E."/>
            <person name="Goodrich-Blair H."/>
            <person name="Stock S.P."/>
            <person name="Adams B.J."/>
            <person name="Sternberg P.W."/>
            <person name="Mortazavi A."/>
        </authorList>
    </citation>
    <scope>NUCLEOTIDE SEQUENCE [LARGE SCALE GENOMIC DNA]</scope>
    <source>
        <strain evidence="2 3">ALL</strain>
    </source>
</reference>
<sequence>MSDFCPRLIFSLITLPTTLLISTFVLFLSIFYVKTSLVQLYAVNLSIPTLVYTIYQSNLVIGNCLQNDTQVNPSIPLIPIEKTEFTHYLLTLMIYICAFNYRLLALFFCDHVLSVLC</sequence>
<dbReference type="AlphaFoldDB" id="A0A4U5M7R4"/>
<organism evidence="2 3">
    <name type="scientific">Steinernema carpocapsae</name>
    <name type="common">Entomopathogenic nematode</name>
    <dbReference type="NCBI Taxonomy" id="34508"/>
    <lineage>
        <taxon>Eukaryota</taxon>
        <taxon>Metazoa</taxon>
        <taxon>Ecdysozoa</taxon>
        <taxon>Nematoda</taxon>
        <taxon>Chromadorea</taxon>
        <taxon>Rhabditida</taxon>
        <taxon>Tylenchina</taxon>
        <taxon>Panagrolaimomorpha</taxon>
        <taxon>Strongyloidoidea</taxon>
        <taxon>Steinernematidae</taxon>
        <taxon>Steinernema</taxon>
    </lineage>
</organism>
<feature type="transmembrane region" description="Helical" evidence="1">
    <location>
        <begin position="12"/>
        <end position="32"/>
    </location>
</feature>
<proteinExistence type="predicted"/>
<accession>A0A4U5M7R4</accession>
<name>A0A4U5M7R4_STECR</name>
<evidence type="ECO:0000313" key="2">
    <source>
        <dbReference type="EMBL" id="TKR64892.1"/>
    </source>
</evidence>
<evidence type="ECO:0000256" key="1">
    <source>
        <dbReference type="SAM" id="Phobius"/>
    </source>
</evidence>